<organism evidence="1 2">
    <name type="scientific">Acidovorax carolinensis</name>
    <dbReference type="NCBI Taxonomy" id="553814"/>
    <lineage>
        <taxon>Bacteria</taxon>
        <taxon>Pseudomonadati</taxon>
        <taxon>Pseudomonadota</taxon>
        <taxon>Betaproteobacteria</taxon>
        <taxon>Burkholderiales</taxon>
        <taxon>Comamonadaceae</taxon>
        <taxon>Acidovorax</taxon>
    </lineage>
</organism>
<dbReference type="Proteomes" id="UP000194432">
    <property type="component" value="Chromosome 1"/>
</dbReference>
<accession>A0A240U4X5</accession>
<protein>
    <submittedName>
        <fullName evidence="1">Uncharacterized protein</fullName>
    </submittedName>
</protein>
<keyword evidence="2" id="KW-1185">Reference proteome</keyword>
<dbReference type="EMBL" id="CP021361">
    <property type="protein sequence ID" value="ART52467.1"/>
    <property type="molecule type" value="Genomic_DNA"/>
</dbReference>
<dbReference type="Pfam" id="PF04168">
    <property type="entry name" value="Alpha-E"/>
    <property type="match status" value="1"/>
</dbReference>
<dbReference type="KEGG" id="acis:CBP35_05430"/>
<evidence type="ECO:0000313" key="2">
    <source>
        <dbReference type="Proteomes" id="UP000194432"/>
    </source>
</evidence>
<dbReference type="AlphaFoldDB" id="A0A240U4X5"/>
<proteinExistence type="predicted"/>
<dbReference type="InterPro" id="IPR007296">
    <property type="entry name" value="DUF403"/>
</dbReference>
<name>A0A240U4X5_9BURK</name>
<dbReference type="KEGG" id="acip:CBP36_13495"/>
<gene>
    <name evidence="1" type="ORF">CBP34_13540</name>
</gene>
<sequence>MLSRTADHLFWMSRYTERAALFTPVNRGGANNCAKHLLCVHQKAAAGSLSPQHGLRAQRVRGSLPGEETC</sequence>
<evidence type="ECO:0000313" key="1">
    <source>
        <dbReference type="EMBL" id="ART52467.1"/>
    </source>
</evidence>
<dbReference type="OrthoDB" id="8910387at2"/>
<dbReference type="RefSeq" id="WP_086927781.1">
    <property type="nucleotide sequence ID" value="NZ_CP021361.1"/>
</dbReference>
<dbReference type="KEGG" id="acin:CBP34_13540"/>
<reference evidence="1 2" key="1">
    <citation type="submission" date="2017-05" db="EMBL/GenBank/DDBJ databases">
        <title>Polyphasic characterization of four soil-derived phenanthrene-degrading Acidovorax strains and proposal of Acidovorax phenanthrenivorans sp. nov.</title>
        <authorList>
            <person name="Singleton D.R."/>
            <person name="Lee J."/>
            <person name="Dickey A.N."/>
            <person name="Stroud A."/>
            <person name="Scholl E.H."/>
            <person name="Wright F.A."/>
            <person name="Aitken M.D."/>
        </authorList>
    </citation>
    <scope>NUCLEOTIDE SEQUENCE [LARGE SCALE GENOMIC DNA]</scope>
    <source>
        <strain evidence="1">NA3</strain>
    </source>
</reference>
<accession>A0A240UDX7</accession>